<evidence type="ECO:0000313" key="3">
    <source>
        <dbReference type="EMBL" id="PWR02404.1"/>
    </source>
</evidence>
<accession>A0A2V2LFX0</accession>
<dbReference type="SUPFAM" id="SSF56801">
    <property type="entry name" value="Acetyl-CoA synthetase-like"/>
    <property type="match status" value="1"/>
</dbReference>
<evidence type="ECO:0000259" key="2">
    <source>
        <dbReference type="Pfam" id="PF13193"/>
    </source>
</evidence>
<dbReference type="InterPro" id="IPR045851">
    <property type="entry name" value="AMP-bd_C_sf"/>
</dbReference>
<comment type="caution">
    <text evidence="3">The sequence shown here is derived from an EMBL/GenBank/DDBJ whole genome shotgun (WGS) entry which is preliminary data.</text>
</comment>
<dbReference type="InterPro" id="IPR042099">
    <property type="entry name" value="ANL_N_sf"/>
</dbReference>
<dbReference type="GO" id="GO:0016878">
    <property type="term" value="F:acid-thiol ligase activity"/>
    <property type="evidence" value="ECO:0007669"/>
    <property type="project" value="UniProtKB-ARBA"/>
</dbReference>
<keyword evidence="4" id="KW-1185">Reference proteome</keyword>
<dbReference type="Gene3D" id="3.40.50.12780">
    <property type="entry name" value="N-terminal domain of ligase-like"/>
    <property type="match status" value="1"/>
</dbReference>
<dbReference type="Pfam" id="PF00501">
    <property type="entry name" value="AMP-binding"/>
    <property type="match status" value="1"/>
</dbReference>
<proteinExistence type="predicted"/>
<dbReference type="Proteomes" id="UP000245680">
    <property type="component" value="Unassembled WGS sequence"/>
</dbReference>
<dbReference type="OrthoDB" id="9803968at2"/>
<dbReference type="PANTHER" id="PTHR43767:SF1">
    <property type="entry name" value="NONRIBOSOMAL PEPTIDE SYNTHASE PES1 (EUROFUNG)-RELATED"/>
    <property type="match status" value="1"/>
</dbReference>
<dbReference type="InterPro" id="IPR050237">
    <property type="entry name" value="ATP-dep_AMP-bd_enzyme"/>
</dbReference>
<dbReference type="CDD" id="cd05944">
    <property type="entry name" value="FACL_like_4"/>
    <property type="match status" value="1"/>
</dbReference>
<dbReference type="AlphaFoldDB" id="A0A2V2LFX0"/>
<reference evidence="3 4" key="1">
    <citation type="submission" date="2018-05" db="EMBL/GenBank/DDBJ databases">
        <title>Rhodobacteraceae gen. nov., sp. nov. isolated from sea water.</title>
        <authorList>
            <person name="Ren Y."/>
        </authorList>
    </citation>
    <scope>NUCLEOTIDE SEQUENCE [LARGE SCALE GENOMIC DNA]</scope>
    <source>
        <strain evidence="3 4">TG-679</strain>
    </source>
</reference>
<feature type="domain" description="AMP-dependent synthetase/ligase" evidence="1">
    <location>
        <begin position="76"/>
        <end position="474"/>
    </location>
</feature>
<dbReference type="NCBIfam" id="NF005714">
    <property type="entry name" value="PRK07529.1"/>
    <property type="match status" value="1"/>
</dbReference>
<dbReference type="Gene3D" id="3.30.300.30">
    <property type="match status" value="1"/>
</dbReference>
<dbReference type="InterPro" id="IPR000873">
    <property type="entry name" value="AMP-dep_synth/lig_dom"/>
</dbReference>
<dbReference type="Pfam" id="PF13193">
    <property type="entry name" value="AMP-binding_C"/>
    <property type="match status" value="1"/>
</dbReference>
<gene>
    <name evidence="3" type="ORF">DKT77_11970</name>
</gene>
<name>A0A2V2LFX0_9RHOB</name>
<evidence type="ECO:0000259" key="1">
    <source>
        <dbReference type="Pfam" id="PF00501"/>
    </source>
</evidence>
<feature type="domain" description="AMP-binding enzyme C-terminal" evidence="2">
    <location>
        <begin position="528"/>
        <end position="604"/>
    </location>
</feature>
<sequence>MGSGCNACNARHGPQRCVRLVRNRQTPQIHANTTTFGWEDTVATRFSTIEDCRAIEAQGPYAEKDVPRTVYHALSRCADRFPSRNAVSFQLLSDPRSKAETLTWTALHGQVTQAANLFRSLGVGDGDVVAFLLPNANETVVTLLGGMTAGIVNPINPLLDVEQIAGILNETQAKVLVTLKPFPKTDVAQKAAEAVAFAPSVKTVLEVDLLHYLSPPKSWIVPLVRPKVTARHHARVLDFTSELARQPADRLGFAESADDRVAAHFHTGGTTGTPKVAQHRMSGMIYNGWLGQELIFDETDVLICPLPLFHVFACYPIMMSVLQSGSHVVFPTPAGYRGDGVFDNFWKLIERWGVTFLITVPTALSALMQRPVNGDVSSLKTAISGSAPLPLELYRRFEEKTGVQISEGYGLTEVTCLVSCNPMEGMKKVGSVGIPLPYTDVRILHCTEDGAIDRECGTDEVGEICVANPGVIEGSTYTEEGKNLGLYADRVYLRTGDLGRIDSDGYLWITGRKKDLIIRGGHNIDPAEIEEALMGHDAVAFVGAIGQPDARAGELPCAYVELVAGAKVTPAELLDFCSTRIHERAAIPKHIEVMGELPKTAVGKVFKPALRKLAITRVYDAALAEAGLAARVAEVVDDKKLGLTAVLERTGEADEDAPGKVLGAFTRPWRWSQG</sequence>
<protein>
    <submittedName>
        <fullName evidence="3">Acyl-CoA synthetase</fullName>
    </submittedName>
</protein>
<dbReference type="EMBL" id="QGKU01000038">
    <property type="protein sequence ID" value="PWR02404.1"/>
    <property type="molecule type" value="Genomic_DNA"/>
</dbReference>
<dbReference type="PANTHER" id="PTHR43767">
    <property type="entry name" value="LONG-CHAIN-FATTY-ACID--COA LIGASE"/>
    <property type="match status" value="1"/>
</dbReference>
<organism evidence="3 4">
    <name type="scientific">Meridianimarinicoccus roseus</name>
    <dbReference type="NCBI Taxonomy" id="2072018"/>
    <lineage>
        <taxon>Bacteria</taxon>
        <taxon>Pseudomonadati</taxon>
        <taxon>Pseudomonadota</taxon>
        <taxon>Alphaproteobacteria</taxon>
        <taxon>Rhodobacterales</taxon>
        <taxon>Paracoccaceae</taxon>
        <taxon>Meridianimarinicoccus</taxon>
    </lineage>
</organism>
<dbReference type="InterPro" id="IPR025110">
    <property type="entry name" value="AMP-bd_C"/>
</dbReference>
<evidence type="ECO:0000313" key="4">
    <source>
        <dbReference type="Proteomes" id="UP000245680"/>
    </source>
</evidence>